<gene>
    <name evidence="4" type="ORF">TRICI_001387</name>
</gene>
<dbReference type="CDD" id="cd04730">
    <property type="entry name" value="NPD_like"/>
    <property type="match status" value="1"/>
</dbReference>
<dbReference type="InterPro" id="IPR013785">
    <property type="entry name" value="Aldolase_TIM"/>
</dbReference>
<evidence type="ECO:0000256" key="3">
    <source>
        <dbReference type="ARBA" id="ARBA00023002"/>
    </source>
</evidence>
<dbReference type="Proteomes" id="UP000761534">
    <property type="component" value="Unassembled WGS sequence"/>
</dbReference>
<dbReference type="AlphaFoldDB" id="A0A642VCN7"/>
<keyword evidence="3" id="KW-0560">Oxidoreductase</keyword>
<dbReference type="PANTHER" id="PTHR32332">
    <property type="entry name" value="2-NITROPROPANE DIOXYGENASE"/>
    <property type="match status" value="1"/>
</dbReference>
<evidence type="ECO:0000256" key="2">
    <source>
        <dbReference type="ARBA" id="ARBA00022643"/>
    </source>
</evidence>
<proteinExistence type="predicted"/>
<sequence length="336" mass="35894">MAARGLFDTWLTRATGVCAPFIQGGMQWVGKAELVIAVANAGALGFVTAFTQPTPEALRNEIRKVKAGTSQPFGVNFTLLPAINPPDYDAFARVAVEEGVHIFETSGNPTPIMKTLRSAKNSVIIHKCVMIKHALKAEKLGVDAISIDGFECAGHPGEQDITSLVLLSRCAQVLKIPYIASGGFGDARGAAAAFALGAQAVNMGTRFLCTAESPVHHNVKEAIVAGSETQTSLLLKPLNNSVRCYKNTVSEEVAAIEKNKGTAYKFEDVRHLMSGKRGEKVYETGDVNAGIWSCGQVQGVINDIPTCEELVSRLERETKEILVSPPSKVLANSSKL</sequence>
<keyword evidence="2" id="KW-0288">FMN</keyword>
<reference evidence="4" key="1">
    <citation type="journal article" date="2019" name="G3 (Bethesda)">
        <title>Genome Assemblies of Two Rare Opportunistic Yeast Pathogens: Diutina rugosa (syn. Candida rugosa) and Trichomonascus ciferrii (syn. Candida ciferrii).</title>
        <authorList>
            <person name="Mixao V."/>
            <person name="Saus E."/>
            <person name="Hansen A.P."/>
            <person name="Lass-Florl C."/>
            <person name="Gabaldon T."/>
        </authorList>
    </citation>
    <scope>NUCLEOTIDE SEQUENCE</scope>
    <source>
        <strain evidence="4">CBS 4856</strain>
    </source>
</reference>
<dbReference type="Gene3D" id="3.20.20.70">
    <property type="entry name" value="Aldolase class I"/>
    <property type="match status" value="1"/>
</dbReference>
<dbReference type="InterPro" id="IPR004136">
    <property type="entry name" value="NMO"/>
</dbReference>
<evidence type="ECO:0000313" key="5">
    <source>
        <dbReference type="Proteomes" id="UP000761534"/>
    </source>
</evidence>
<dbReference type="VEuPathDB" id="FungiDB:TRICI_001387"/>
<evidence type="ECO:0000313" key="4">
    <source>
        <dbReference type="EMBL" id="KAA8916524.1"/>
    </source>
</evidence>
<keyword evidence="1" id="KW-0285">Flavoprotein</keyword>
<dbReference type="EMBL" id="SWFS01000097">
    <property type="protein sequence ID" value="KAA8916524.1"/>
    <property type="molecule type" value="Genomic_DNA"/>
</dbReference>
<dbReference type="SUPFAM" id="SSF51412">
    <property type="entry name" value="Inosine monophosphate dehydrogenase (IMPDH)"/>
    <property type="match status" value="1"/>
</dbReference>
<name>A0A642VCN7_9ASCO</name>
<evidence type="ECO:0000256" key="1">
    <source>
        <dbReference type="ARBA" id="ARBA00022630"/>
    </source>
</evidence>
<dbReference type="OrthoDB" id="412383at2759"/>
<dbReference type="GO" id="GO:0018580">
    <property type="term" value="F:nitronate monooxygenase activity"/>
    <property type="evidence" value="ECO:0007669"/>
    <property type="project" value="InterPro"/>
</dbReference>
<accession>A0A642VCN7</accession>
<comment type="caution">
    <text evidence="4">The sequence shown here is derived from an EMBL/GenBank/DDBJ whole genome shotgun (WGS) entry which is preliminary data.</text>
</comment>
<dbReference type="PANTHER" id="PTHR32332:SF20">
    <property type="entry name" value="2-NITROPROPANE DIOXYGENASE-LIKE PROTEIN"/>
    <property type="match status" value="1"/>
</dbReference>
<dbReference type="Pfam" id="PF03060">
    <property type="entry name" value="NMO"/>
    <property type="match status" value="1"/>
</dbReference>
<organism evidence="4 5">
    <name type="scientific">Trichomonascus ciferrii</name>
    <dbReference type="NCBI Taxonomy" id="44093"/>
    <lineage>
        <taxon>Eukaryota</taxon>
        <taxon>Fungi</taxon>
        <taxon>Dikarya</taxon>
        <taxon>Ascomycota</taxon>
        <taxon>Saccharomycotina</taxon>
        <taxon>Dipodascomycetes</taxon>
        <taxon>Dipodascales</taxon>
        <taxon>Trichomonascaceae</taxon>
        <taxon>Trichomonascus</taxon>
        <taxon>Trichomonascus ciferrii complex</taxon>
    </lineage>
</organism>
<keyword evidence="5" id="KW-1185">Reference proteome</keyword>
<protein>
    <submittedName>
        <fullName evidence="4">Uncharacterized protein</fullName>
    </submittedName>
</protein>